<dbReference type="EMBL" id="CP133619">
    <property type="protein sequence ID" value="WMV41765.1"/>
    <property type="molecule type" value="Genomic_DNA"/>
</dbReference>
<gene>
    <name evidence="1" type="ORF">MTR67_035150</name>
</gene>
<evidence type="ECO:0000313" key="1">
    <source>
        <dbReference type="EMBL" id="WMV41765.1"/>
    </source>
</evidence>
<proteinExistence type="predicted"/>
<evidence type="ECO:0000313" key="2">
    <source>
        <dbReference type="Proteomes" id="UP001234989"/>
    </source>
</evidence>
<name>A0AAF0ZL83_SOLVR</name>
<dbReference type="AlphaFoldDB" id="A0AAF0ZL83"/>
<reference evidence="1" key="1">
    <citation type="submission" date="2023-08" db="EMBL/GenBank/DDBJ databases">
        <title>A de novo genome assembly of Solanum verrucosum Schlechtendal, a Mexican diploid species geographically isolated from the other diploid A-genome species in potato relatives.</title>
        <authorList>
            <person name="Hosaka K."/>
        </authorList>
    </citation>
    <scope>NUCLEOTIDE SEQUENCE</scope>
    <source>
        <tissue evidence="1">Young leaves</tissue>
    </source>
</reference>
<protein>
    <submittedName>
        <fullName evidence="1">Uncharacterized protein</fullName>
    </submittedName>
</protein>
<sequence length="119" mass="13736">MLPYKHQMQAKQVNATLHSLFVLPSYITFCYKAFTVESLCEINLKLLDECLTLERGKENGWVARHHFLQDLMLFYWLGGKASLFTRFDAILLVGWRDITSCKALCERIFNKGGGITEDN</sequence>
<dbReference type="Proteomes" id="UP001234989">
    <property type="component" value="Chromosome 8"/>
</dbReference>
<accession>A0AAF0ZL83</accession>
<organism evidence="1 2">
    <name type="scientific">Solanum verrucosum</name>
    <dbReference type="NCBI Taxonomy" id="315347"/>
    <lineage>
        <taxon>Eukaryota</taxon>
        <taxon>Viridiplantae</taxon>
        <taxon>Streptophyta</taxon>
        <taxon>Embryophyta</taxon>
        <taxon>Tracheophyta</taxon>
        <taxon>Spermatophyta</taxon>
        <taxon>Magnoliopsida</taxon>
        <taxon>eudicotyledons</taxon>
        <taxon>Gunneridae</taxon>
        <taxon>Pentapetalae</taxon>
        <taxon>asterids</taxon>
        <taxon>lamiids</taxon>
        <taxon>Solanales</taxon>
        <taxon>Solanaceae</taxon>
        <taxon>Solanoideae</taxon>
        <taxon>Solaneae</taxon>
        <taxon>Solanum</taxon>
    </lineage>
</organism>
<keyword evidence="2" id="KW-1185">Reference proteome</keyword>